<evidence type="ECO:0000313" key="3">
    <source>
        <dbReference type="EMBL" id="DAZ96414.1"/>
    </source>
</evidence>
<reference evidence="3" key="1">
    <citation type="submission" date="2022-11" db="EMBL/GenBank/DDBJ databases">
        <authorList>
            <person name="Morgan W.R."/>
            <person name="Tartar A."/>
        </authorList>
    </citation>
    <scope>NUCLEOTIDE SEQUENCE</scope>
    <source>
        <strain evidence="3">ARSEF 373</strain>
    </source>
</reference>
<protein>
    <submittedName>
        <fullName evidence="3">Uncharacterized protein</fullName>
    </submittedName>
</protein>
<name>A0AAV2YSR9_9STRA</name>
<dbReference type="Proteomes" id="UP001146120">
    <property type="component" value="Unassembled WGS sequence"/>
</dbReference>
<feature type="coiled-coil region" evidence="1">
    <location>
        <begin position="169"/>
        <end position="199"/>
    </location>
</feature>
<evidence type="ECO:0000256" key="1">
    <source>
        <dbReference type="SAM" id="Coils"/>
    </source>
</evidence>
<sequence length="238" mass="27429">MSCVDERMTVDETESVAENNVDSWSDVERDREDSASETDEEDVWIKEQIERDELERATQIADPDGYKPQLMDAHEMTLLRRALKHGEVRLQQDGRLREFVPRRPASNRMRRPHAPPASVRPATTTAVRAVDGWGDVDENHHRSMRTPPPGALEPLPPVPASPPKRMLYAKALRREMHELKELELRYEDTKRALLEHLDVVCSTKPNERMSSSDVYERLHDLEAFARSCTGSSWSLHER</sequence>
<dbReference type="EMBL" id="DAKRPA010000168">
    <property type="protein sequence ID" value="DAZ96414.1"/>
    <property type="molecule type" value="Genomic_DNA"/>
</dbReference>
<keyword evidence="1" id="KW-0175">Coiled coil</keyword>
<dbReference type="AlphaFoldDB" id="A0AAV2YSR9"/>
<feature type="compositionally biased region" description="Basic and acidic residues" evidence="2">
    <location>
        <begin position="1"/>
        <end position="10"/>
    </location>
</feature>
<organism evidence="3 4">
    <name type="scientific">Lagenidium giganteum</name>
    <dbReference type="NCBI Taxonomy" id="4803"/>
    <lineage>
        <taxon>Eukaryota</taxon>
        <taxon>Sar</taxon>
        <taxon>Stramenopiles</taxon>
        <taxon>Oomycota</taxon>
        <taxon>Peronosporomycetes</taxon>
        <taxon>Pythiales</taxon>
        <taxon>Pythiaceae</taxon>
    </lineage>
</organism>
<evidence type="ECO:0000256" key="2">
    <source>
        <dbReference type="SAM" id="MobiDB-lite"/>
    </source>
</evidence>
<evidence type="ECO:0000313" key="4">
    <source>
        <dbReference type="Proteomes" id="UP001146120"/>
    </source>
</evidence>
<keyword evidence="4" id="KW-1185">Reference proteome</keyword>
<reference evidence="3" key="2">
    <citation type="journal article" date="2023" name="Microbiol Resour">
        <title>Decontamination and Annotation of the Draft Genome Sequence of the Oomycete Lagenidium giganteum ARSEF 373.</title>
        <authorList>
            <person name="Morgan W.R."/>
            <person name="Tartar A."/>
        </authorList>
    </citation>
    <scope>NUCLEOTIDE SEQUENCE</scope>
    <source>
        <strain evidence="3">ARSEF 373</strain>
    </source>
</reference>
<proteinExistence type="predicted"/>
<gene>
    <name evidence="3" type="ORF">N0F65_012495</name>
</gene>
<feature type="region of interest" description="Disordered" evidence="2">
    <location>
        <begin position="1"/>
        <end position="50"/>
    </location>
</feature>
<comment type="caution">
    <text evidence="3">The sequence shown here is derived from an EMBL/GenBank/DDBJ whole genome shotgun (WGS) entry which is preliminary data.</text>
</comment>
<accession>A0AAV2YSR9</accession>